<reference evidence="1 2" key="1">
    <citation type="submission" date="2018-01" db="EMBL/GenBank/DDBJ databases">
        <title>Cryobacterium sp. nov., from glaciers in China.</title>
        <authorList>
            <person name="Liu Q."/>
            <person name="Xin Y.-H."/>
        </authorList>
    </citation>
    <scope>NUCLEOTIDE SEQUENCE [LARGE SCALE GENOMIC DNA]</scope>
    <source>
        <strain evidence="1 2">TMN-42</strain>
    </source>
</reference>
<protein>
    <submittedName>
        <fullName evidence="1">Uncharacterized protein</fullName>
    </submittedName>
</protein>
<evidence type="ECO:0000313" key="1">
    <source>
        <dbReference type="EMBL" id="POH68977.1"/>
    </source>
</evidence>
<dbReference type="Proteomes" id="UP000237340">
    <property type="component" value="Unassembled WGS sequence"/>
</dbReference>
<sequence length="102" mass="11493">MIIEVGIQSDEHFAEASNLNQTSIGLAFGVNRPDGTVFYGRIAAFHVRDRDVVVYLDGVSGDPDEVSLNLRHDEKLFFSRYTRESHLIGTLERIEDKINAAR</sequence>
<dbReference type="AlphaFoldDB" id="A0A2S3ZKV2"/>
<keyword evidence="2" id="KW-1185">Reference proteome</keyword>
<dbReference type="RefSeq" id="WP_103459563.1">
    <property type="nucleotide sequence ID" value="NZ_PPXD01000005.1"/>
</dbReference>
<comment type="caution">
    <text evidence="1">The sequence shown here is derived from an EMBL/GenBank/DDBJ whole genome shotgun (WGS) entry which is preliminary data.</text>
</comment>
<dbReference type="EMBL" id="PPXD01000005">
    <property type="protein sequence ID" value="POH68977.1"/>
    <property type="molecule type" value="Genomic_DNA"/>
</dbReference>
<accession>A0A2S3ZKV2</accession>
<evidence type="ECO:0000313" key="2">
    <source>
        <dbReference type="Proteomes" id="UP000237340"/>
    </source>
</evidence>
<name>A0A2S3ZKV2_9MICO</name>
<proteinExistence type="predicted"/>
<gene>
    <name evidence="1" type="ORF">C3B61_03495</name>
</gene>
<organism evidence="1 2">
    <name type="scientific">Cryobacterium zongtaii</name>
    <dbReference type="NCBI Taxonomy" id="1259217"/>
    <lineage>
        <taxon>Bacteria</taxon>
        <taxon>Bacillati</taxon>
        <taxon>Actinomycetota</taxon>
        <taxon>Actinomycetes</taxon>
        <taxon>Micrococcales</taxon>
        <taxon>Microbacteriaceae</taxon>
        <taxon>Cryobacterium</taxon>
    </lineage>
</organism>